<dbReference type="Proteomes" id="UP001172681">
    <property type="component" value="Unassembled WGS sequence"/>
</dbReference>
<name>A0AA38XU18_9EURO</name>
<dbReference type="PANTHER" id="PTHR11820">
    <property type="entry name" value="ACYLPYRUVASE"/>
    <property type="match status" value="1"/>
</dbReference>
<dbReference type="Gene3D" id="3.90.850.10">
    <property type="entry name" value="Fumarylacetoacetase-like, C-terminal domain"/>
    <property type="match status" value="1"/>
</dbReference>
<keyword evidence="2" id="KW-0479">Metal-binding</keyword>
<dbReference type="Pfam" id="PF01557">
    <property type="entry name" value="FAA_hydrolase"/>
    <property type="match status" value="1"/>
</dbReference>
<comment type="caution">
    <text evidence="4">The sequence shown here is derived from an EMBL/GenBank/DDBJ whole genome shotgun (WGS) entry which is preliminary data.</text>
</comment>
<evidence type="ECO:0000313" key="5">
    <source>
        <dbReference type="Proteomes" id="UP001172681"/>
    </source>
</evidence>
<proteinExistence type="inferred from homology"/>
<dbReference type="SUPFAM" id="SSF56529">
    <property type="entry name" value="FAH"/>
    <property type="match status" value="1"/>
</dbReference>
<evidence type="ECO:0000313" key="4">
    <source>
        <dbReference type="EMBL" id="KAJ9622240.1"/>
    </source>
</evidence>
<dbReference type="InterPro" id="IPR011234">
    <property type="entry name" value="Fumarylacetoacetase-like_C"/>
</dbReference>
<dbReference type="PANTHER" id="PTHR11820:SF7">
    <property type="entry name" value="ACYLPYRUVASE FAHD1, MITOCHONDRIAL"/>
    <property type="match status" value="1"/>
</dbReference>
<evidence type="ECO:0000259" key="3">
    <source>
        <dbReference type="Pfam" id="PF01557"/>
    </source>
</evidence>
<comment type="similarity">
    <text evidence="1">Belongs to the FAH family.</text>
</comment>
<evidence type="ECO:0000256" key="2">
    <source>
        <dbReference type="ARBA" id="ARBA00022723"/>
    </source>
</evidence>
<gene>
    <name evidence="4" type="ORF">H2204_011588</name>
</gene>
<accession>A0AA38XU18</accession>
<keyword evidence="5" id="KW-1185">Reference proteome</keyword>
<feature type="domain" description="Fumarylacetoacetase-like C-terminal" evidence="3">
    <location>
        <begin position="68"/>
        <end position="292"/>
    </location>
</feature>
<dbReference type="InterPro" id="IPR036663">
    <property type="entry name" value="Fumarylacetoacetase_C_sf"/>
</dbReference>
<dbReference type="AlphaFoldDB" id="A0AA38XU18"/>
<sequence>MKTAFRRLVRFKTSEGKIKYGEAPSEGASVGDVIKTYNGTFPWELEPSDEQAVVGEILCPLASTPIFYGIGLNYKGHIAEAKLDVPPFPTVFTKPPGKLSIQPYFARLKSNQEGIVGALAGPYDHVHVDPACQFLDHERELAFIVGKDVRNCSSAENSVEDNLLGSSVGNDVSSRYWQMPERSGGQHGYAKSFDQFGPIGPVIVSTSEIPDPRLDLKTTLNGEERQNSNTGGLLSTIPQILERLSRRTTLREGTVVMTGTPSGVAAFSKPPAWLKDGDMVEIKIRQIGKIRDKTVIG</sequence>
<dbReference type="GO" id="GO:0018773">
    <property type="term" value="F:acetylpyruvate hydrolase activity"/>
    <property type="evidence" value="ECO:0007669"/>
    <property type="project" value="TreeGrafter"/>
</dbReference>
<reference evidence="4" key="1">
    <citation type="submission" date="2022-10" db="EMBL/GenBank/DDBJ databases">
        <title>Culturing micro-colonial fungi from biological soil crusts in the Mojave desert and describing Neophaeococcomyces mojavensis, and introducing the new genera and species Taxawa tesnikishii.</title>
        <authorList>
            <person name="Kurbessoian T."/>
            <person name="Stajich J.E."/>
        </authorList>
    </citation>
    <scope>NUCLEOTIDE SEQUENCE</scope>
    <source>
        <strain evidence="4">TK_35</strain>
    </source>
</reference>
<dbReference type="EMBL" id="JAPDRN010000108">
    <property type="protein sequence ID" value="KAJ9622240.1"/>
    <property type="molecule type" value="Genomic_DNA"/>
</dbReference>
<dbReference type="GO" id="GO:0046872">
    <property type="term" value="F:metal ion binding"/>
    <property type="evidence" value="ECO:0007669"/>
    <property type="project" value="UniProtKB-KW"/>
</dbReference>
<evidence type="ECO:0000256" key="1">
    <source>
        <dbReference type="ARBA" id="ARBA00010211"/>
    </source>
</evidence>
<protein>
    <recommendedName>
        <fullName evidence="3">Fumarylacetoacetase-like C-terminal domain-containing protein</fullName>
    </recommendedName>
</protein>
<organism evidence="4 5">
    <name type="scientific">Knufia peltigerae</name>
    <dbReference type="NCBI Taxonomy" id="1002370"/>
    <lineage>
        <taxon>Eukaryota</taxon>
        <taxon>Fungi</taxon>
        <taxon>Dikarya</taxon>
        <taxon>Ascomycota</taxon>
        <taxon>Pezizomycotina</taxon>
        <taxon>Eurotiomycetes</taxon>
        <taxon>Chaetothyriomycetidae</taxon>
        <taxon>Chaetothyriales</taxon>
        <taxon>Trichomeriaceae</taxon>
        <taxon>Knufia</taxon>
    </lineage>
</organism>